<feature type="domain" description="Capsule synthesis protein CapA" evidence="2">
    <location>
        <begin position="2"/>
        <end position="239"/>
    </location>
</feature>
<proteinExistence type="inferred from homology"/>
<comment type="caution">
    <text evidence="3">The sequence shown here is derived from an EMBL/GenBank/DDBJ whole genome shotgun (WGS) entry which is preliminary data.</text>
</comment>
<comment type="similarity">
    <text evidence="1">Belongs to the CapA family.</text>
</comment>
<dbReference type="Proteomes" id="UP000608071">
    <property type="component" value="Unassembled WGS sequence"/>
</dbReference>
<dbReference type="SUPFAM" id="SSF56300">
    <property type="entry name" value="Metallo-dependent phosphatases"/>
    <property type="match status" value="1"/>
</dbReference>
<dbReference type="Pfam" id="PF09587">
    <property type="entry name" value="PGA_cap"/>
    <property type="match status" value="1"/>
</dbReference>
<reference evidence="3 4" key="1">
    <citation type="submission" date="2020-08" db="EMBL/GenBank/DDBJ databases">
        <title>A Genomic Blueprint of the Chicken Gut Microbiome.</title>
        <authorList>
            <person name="Gilroy R."/>
            <person name="Ravi A."/>
            <person name="Getino M."/>
            <person name="Pursley I."/>
            <person name="Horton D.L."/>
            <person name="Alikhan N.-F."/>
            <person name="Baker D."/>
            <person name="Gharbi K."/>
            <person name="Hall N."/>
            <person name="Watson M."/>
            <person name="Adriaenssens E.M."/>
            <person name="Foster-Nyarko E."/>
            <person name="Jarju S."/>
            <person name="Secka A."/>
            <person name="Antonio M."/>
            <person name="Oren A."/>
            <person name="Chaudhuri R."/>
            <person name="La Ragione R.M."/>
            <person name="Hildebrand F."/>
            <person name="Pallen M.J."/>
        </authorList>
    </citation>
    <scope>NUCLEOTIDE SEQUENCE [LARGE SCALE GENOMIC DNA]</scope>
    <source>
        <strain evidence="3 4">Sa2BVA9</strain>
    </source>
</reference>
<gene>
    <name evidence="3" type="ORF">H9647_21130</name>
</gene>
<dbReference type="EMBL" id="JACSQL010000013">
    <property type="protein sequence ID" value="MBD7970575.1"/>
    <property type="molecule type" value="Genomic_DNA"/>
</dbReference>
<dbReference type="SMART" id="SM00854">
    <property type="entry name" value="PGA_cap"/>
    <property type="match status" value="1"/>
</dbReference>
<dbReference type="RefSeq" id="WP_191803790.1">
    <property type="nucleotide sequence ID" value="NZ_JACSQL010000013.1"/>
</dbReference>
<organism evidence="3 4">
    <name type="scientific">Paenibacillus gallinarum</name>
    <dbReference type="NCBI Taxonomy" id="2762232"/>
    <lineage>
        <taxon>Bacteria</taxon>
        <taxon>Bacillati</taxon>
        <taxon>Bacillota</taxon>
        <taxon>Bacilli</taxon>
        <taxon>Bacillales</taxon>
        <taxon>Paenibacillaceae</taxon>
        <taxon>Paenibacillus</taxon>
    </lineage>
</organism>
<dbReference type="PANTHER" id="PTHR33393:SF13">
    <property type="entry name" value="PGA BIOSYNTHESIS PROTEIN CAPA"/>
    <property type="match status" value="1"/>
</dbReference>
<dbReference type="InterPro" id="IPR019079">
    <property type="entry name" value="Capsule_synth_CapA"/>
</dbReference>
<evidence type="ECO:0000313" key="4">
    <source>
        <dbReference type="Proteomes" id="UP000608071"/>
    </source>
</evidence>
<dbReference type="InterPro" id="IPR029052">
    <property type="entry name" value="Metallo-depent_PP-like"/>
</dbReference>
<name>A0ABR8T4Q1_9BACL</name>
<protein>
    <submittedName>
        <fullName evidence="3">CapA family protein</fullName>
    </submittedName>
</protein>
<accession>A0ABR8T4Q1</accession>
<evidence type="ECO:0000256" key="1">
    <source>
        <dbReference type="ARBA" id="ARBA00005662"/>
    </source>
</evidence>
<evidence type="ECO:0000313" key="3">
    <source>
        <dbReference type="EMBL" id="MBD7970575.1"/>
    </source>
</evidence>
<dbReference type="CDD" id="cd07381">
    <property type="entry name" value="MPP_CapA"/>
    <property type="match status" value="1"/>
</dbReference>
<dbReference type="InterPro" id="IPR052169">
    <property type="entry name" value="CW_Biosynth-Accessory"/>
</dbReference>
<dbReference type="Gene3D" id="3.60.21.10">
    <property type="match status" value="1"/>
</dbReference>
<keyword evidence="4" id="KW-1185">Reference proteome</keyword>
<sequence>MKVIIGGDLVPTSTNYDLFEDEDSKKLLGEELYSLWNSVEMRIFNLEVPLTDQNTPIQKCGPNLKTPTRTIKGIKKLNPSLITLANNHILDQGINGLNSTTALLESEKIPFIGAGKNISDASKPYIFRKNGISVGFYTCAENEFTIATERNPGANPFDPLESLDHINKLKSECDYVVVLYHGGKEHYRYPSPYLQKVCRKIVEKGADVVICQHSHCVGSFEEYNNSTIIYGQGNFIFNKYDNEYWRTSILVYLNIGESVNVSYVPIITDNNSIRLANARESHDILAAFNNRSKELLQEGVIESKYEQFANEKIESYLRALSGVGKWTSRIDRKIMNGRLMKRKYSKSRLLAIQNFIECEAHRELLLKGLKGFRGDNLSGR</sequence>
<dbReference type="PANTHER" id="PTHR33393">
    <property type="entry name" value="POLYGLUTAMINE SYNTHESIS ACCESSORY PROTEIN RV0574C-RELATED"/>
    <property type="match status" value="1"/>
</dbReference>
<evidence type="ECO:0000259" key="2">
    <source>
        <dbReference type="SMART" id="SM00854"/>
    </source>
</evidence>